<proteinExistence type="predicted"/>
<gene>
    <name evidence="2" type="ORF">ACFL6M_07875</name>
</gene>
<name>A0ABV6YMX0_UNCEI</name>
<dbReference type="Pfam" id="PF00583">
    <property type="entry name" value="Acetyltransf_1"/>
    <property type="match status" value="1"/>
</dbReference>
<keyword evidence="2" id="KW-0012">Acyltransferase</keyword>
<accession>A0ABV6YMX0</accession>
<keyword evidence="2" id="KW-0808">Transferase</keyword>
<organism evidence="2 3">
    <name type="scientific">Eiseniibacteriota bacterium</name>
    <dbReference type="NCBI Taxonomy" id="2212470"/>
    <lineage>
        <taxon>Bacteria</taxon>
        <taxon>Candidatus Eiseniibacteriota</taxon>
    </lineage>
</organism>
<dbReference type="PANTHER" id="PTHR43415:SF4">
    <property type="entry name" value="N-ACETYLTRANSFERASE DOMAIN-CONTAINING PROTEIN"/>
    <property type="match status" value="1"/>
</dbReference>
<dbReference type="GO" id="GO:0016746">
    <property type="term" value="F:acyltransferase activity"/>
    <property type="evidence" value="ECO:0007669"/>
    <property type="project" value="UniProtKB-KW"/>
</dbReference>
<dbReference type="PANTHER" id="PTHR43415">
    <property type="entry name" value="SPERMIDINE N(1)-ACETYLTRANSFERASE"/>
    <property type="match status" value="1"/>
</dbReference>
<dbReference type="InterPro" id="IPR016181">
    <property type="entry name" value="Acyl_CoA_acyltransferase"/>
</dbReference>
<dbReference type="CDD" id="cd04301">
    <property type="entry name" value="NAT_SF"/>
    <property type="match status" value="1"/>
</dbReference>
<evidence type="ECO:0000313" key="2">
    <source>
        <dbReference type="EMBL" id="MFC1573496.1"/>
    </source>
</evidence>
<sequence length="372" mass="43824">TGRLFCCSRGGVDRRDTMVVQGERVLLRDRKETDVADFERWFAPGQAWQKWDGPWHSVDPDKLVKRLGKERQPMDPLPEPRTRFEIETLEGRHIGWVNSYWVDQHALWRDCGIVLAEADLWERGLGREAFRLWTDYLIREHDLPRLGMGTWSGNIRMIHVAASVGMFEEARFPDARLYDGRRWDAVRWGFTRAEWNGYQQTRGDGLRRYTPADRDRVVELVRQLYQHHHALQQAPEYTVQDAQETVLEWLRSRENVLYLWQRDGVVVALAHVRQTSVRFFEELVVCESCRGQGVGAQFMTAIEDELRAVGDNDVFLSMVWPGNPRAIDFYRRQGYDLINTFELRKGLNEDRRGRRIQFLKRRFHLGKSVPPL</sequence>
<dbReference type="EMBL" id="JBHPKH010000188">
    <property type="protein sequence ID" value="MFC1573496.1"/>
    <property type="molecule type" value="Genomic_DNA"/>
</dbReference>
<comment type="caution">
    <text evidence="2">The sequence shown here is derived from an EMBL/GenBank/DDBJ whole genome shotgun (WGS) entry which is preliminary data.</text>
</comment>
<dbReference type="Pfam" id="PF13302">
    <property type="entry name" value="Acetyltransf_3"/>
    <property type="match status" value="1"/>
</dbReference>
<evidence type="ECO:0000259" key="1">
    <source>
        <dbReference type="PROSITE" id="PS51186"/>
    </source>
</evidence>
<feature type="non-terminal residue" evidence="2">
    <location>
        <position position="1"/>
    </location>
</feature>
<dbReference type="SUPFAM" id="SSF55729">
    <property type="entry name" value="Acyl-CoA N-acyltransferases (Nat)"/>
    <property type="match status" value="2"/>
</dbReference>
<evidence type="ECO:0000313" key="3">
    <source>
        <dbReference type="Proteomes" id="UP001593833"/>
    </source>
</evidence>
<keyword evidence="3" id="KW-1185">Reference proteome</keyword>
<reference evidence="2 3" key="1">
    <citation type="submission" date="2024-09" db="EMBL/GenBank/DDBJ databases">
        <authorList>
            <person name="D'Angelo T."/>
        </authorList>
    </citation>
    <scope>NUCLEOTIDE SEQUENCE [LARGE SCALE GENOMIC DNA]</scope>
    <source>
        <strain evidence="2">SAG AM-320-E07</strain>
    </source>
</reference>
<dbReference type="InterPro" id="IPR000182">
    <property type="entry name" value="GNAT_dom"/>
</dbReference>
<feature type="domain" description="N-acetyltransferase" evidence="1">
    <location>
        <begin position="204"/>
        <end position="370"/>
    </location>
</feature>
<protein>
    <submittedName>
        <fullName evidence="2">GNAT family N-acetyltransferase</fullName>
        <ecNumber evidence="2">2.3.1.-</ecNumber>
    </submittedName>
</protein>
<dbReference type="Gene3D" id="3.40.630.30">
    <property type="match status" value="2"/>
</dbReference>
<dbReference type="Proteomes" id="UP001593833">
    <property type="component" value="Unassembled WGS sequence"/>
</dbReference>
<dbReference type="PROSITE" id="PS51186">
    <property type="entry name" value="GNAT"/>
    <property type="match status" value="1"/>
</dbReference>
<dbReference type="EC" id="2.3.1.-" evidence="2"/>